<dbReference type="Proteomes" id="UP000007434">
    <property type="component" value="Chromosome"/>
</dbReference>
<dbReference type="OrthoDB" id="411356at2"/>
<organism evidence="4 5">
    <name type="scientific">Halanaerobium hydrogeniformans</name>
    <name type="common">Halanaerobium sp. (strain sapolanicus)</name>
    <dbReference type="NCBI Taxonomy" id="656519"/>
    <lineage>
        <taxon>Bacteria</taxon>
        <taxon>Bacillati</taxon>
        <taxon>Bacillota</taxon>
        <taxon>Clostridia</taxon>
        <taxon>Halanaerobiales</taxon>
        <taxon>Halanaerobiaceae</taxon>
        <taxon>Halanaerobium</taxon>
    </lineage>
</organism>
<dbReference type="CDD" id="cd02947">
    <property type="entry name" value="TRX_family"/>
    <property type="match status" value="1"/>
</dbReference>
<evidence type="ECO:0000259" key="3">
    <source>
        <dbReference type="Pfam" id="PF00085"/>
    </source>
</evidence>
<dbReference type="EMBL" id="CP002304">
    <property type="protein sequence ID" value="ADQ14680.1"/>
    <property type="molecule type" value="Genomic_DNA"/>
</dbReference>
<gene>
    <name evidence="4" type="ordered locus">Halsa_1252</name>
</gene>
<dbReference type="STRING" id="656519.Halsa_1252"/>
<dbReference type="HOGENOM" id="CLU_090389_17_1_9"/>
<feature type="domain" description="Thioredoxin" evidence="3">
    <location>
        <begin position="14"/>
        <end position="105"/>
    </location>
</feature>
<dbReference type="GO" id="GO:0015035">
    <property type="term" value="F:protein-disulfide reductase activity"/>
    <property type="evidence" value="ECO:0007669"/>
    <property type="project" value="TreeGrafter"/>
</dbReference>
<dbReference type="InterPro" id="IPR013766">
    <property type="entry name" value="Thioredoxin_domain"/>
</dbReference>
<dbReference type="Pfam" id="PF00085">
    <property type="entry name" value="Thioredoxin"/>
    <property type="match status" value="1"/>
</dbReference>
<dbReference type="PANTHER" id="PTHR45663:SF11">
    <property type="entry name" value="GEO12009P1"/>
    <property type="match status" value="1"/>
</dbReference>
<protein>
    <submittedName>
        <fullName evidence="4">Thioredoxin domain-containing protein</fullName>
    </submittedName>
</protein>
<reference evidence="4 5" key="2">
    <citation type="journal article" date="2011" name="J. Bacteriol.">
        <title>Complete Genome Sequence of the Haloalkaliphilic, Hydrogen Producing Halanaerobium hydrogenoformans.</title>
        <authorList>
            <person name="Brown S.D."/>
            <person name="Begemann M.B."/>
            <person name="Mormile M.R."/>
            <person name="Wall J.D."/>
            <person name="Han C.S."/>
            <person name="Goodwin L.A."/>
            <person name="Pitluck S."/>
            <person name="Land M.L."/>
            <person name="Hauser L.J."/>
            <person name="Elias D.A."/>
        </authorList>
    </citation>
    <scope>NUCLEOTIDE SEQUENCE [LARGE SCALE GENOMIC DNA]</scope>
    <source>
        <strain evidence="5">sapolanicus</strain>
    </source>
</reference>
<dbReference type="SUPFAM" id="SSF52833">
    <property type="entry name" value="Thioredoxin-like"/>
    <property type="match status" value="1"/>
</dbReference>
<evidence type="ECO:0000313" key="5">
    <source>
        <dbReference type="Proteomes" id="UP000007434"/>
    </source>
</evidence>
<keyword evidence="2" id="KW-0676">Redox-active center</keyword>
<reference evidence="4 5" key="1">
    <citation type="submission" date="2010-11" db="EMBL/GenBank/DDBJ databases">
        <title>Complete sequence of Halanaerobium sp. sapolanicus.</title>
        <authorList>
            <consortium name="US DOE Joint Genome Institute"/>
            <person name="Lucas S."/>
            <person name="Copeland A."/>
            <person name="Lapidus A."/>
            <person name="Cheng J.-F."/>
            <person name="Bruce D."/>
            <person name="Goodwin L."/>
            <person name="Pitluck S."/>
            <person name="Davenport K."/>
            <person name="Detter J.C."/>
            <person name="Han C."/>
            <person name="Tapia R."/>
            <person name="Land M."/>
            <person name="Hauser L."/>
            <person name="Jeffries C."/>
            <person name="Kyrpides N."/>
            <person name="Ivanova N."/>
            <person name="Mikhailova N."/>
            <person name="Begemann M.B."/>
            <person name="Mormile M.R."/>
            <person name="Wall J.D."/>
            <person name="Elias D.A."/>
            <person name="Woyke T."/>
        </authorList>
    </citation>
    <scope>NUCLEOTIDE SEQUENCE [LARGE SCALE GENOMIC DNA]</scope>
    <source>
        <strain evidence="5">sapolanicus</strain>
    </source>
</reference>
<accession>E4RKH1</accession>
<evidence type="ECO:0000256" key="2">
    <source>
        <dbReference type="ARBA" id="ARBA00023284"/>
    </source>
</evidence>
<comment type="similarity">
    <text evidence="1">Belongs to the thioredoxin family.</text>
</comment>
<evidence type="ECO:0000256" key="1">
    <source>
        <dbReference type="ARBA" id="ARBA00008987"/>
    </source>
</evidence>
<dbReference type="PANTHER" id="PTHR45663">
    <property type="entry name" value="GEO12009P1"/>
    <property type="match status" value="1"/>
</dbReference>
<dbReference type="Gene3D" id="3.40.30.10">
    <property type="entry name" value="Glutaredoxin"/>
    <property type="match status" value="1"/>
</dbReference>
<dbReference type="AlphaFoldDB" id="E4RKH1"/>
<sequence>MKENLKKEVKSISNGKDFKKLLKKEEKLLVLFSNDSCGYCQMAENNIKKILDSFQGLTLYKLKLSDAPEIFEEYNIKSVPVTKVFIKQKAAYTAFGIRPPSDIYYQLKSFFKSSDSYFKELSKNN</sequence>
<dbReference type="KEGG" id="has:Halsa_1252"/>
<evidence type="ECO:0000313" key="4">
    <source>
        <dbReference type="EMBL" id="ADQ14680.1"/>
    </source>
</evidence>
<dbReference type="RefSeq" id="WP_013405761.1">
    <property type="nucleotide sequence ID" value="NC_014654.1"/>
</dbReference>
<proteinExistence type="inferred from homology"/>
<name>E4RKH1_HALHG</name>
<dbReference type="eggNOG" id="COG0526">
    <property type="taxonomic scope" value="Bacteria"/>
</dbReference>
<dbReference type="GO" id="GO:0005737">
    <property type="term" value="C:cytoplasm"/>
    <property type="evidence" value="ECO:0007669"/>
    <property type="project" value="TreeGrafter"/>
</dbReference>
<keyword evidence="5" id="KW-1185">Reference proteome</keyword>
<dbReference type="InterPro" id="IPR036249">
    <property type="entry name" value="Thioredoxin-like_sf"/>
</dbReference>